<evidence type="ECO:0000313" key="4">
    <source>
        <dbReference type="EMBL" id="XBY44678.1"/>
    </source>
</evidence>
<dbReference type="EMBL" id="CP158568">
    <property type="protein sequence ID" value="XBY44678.1"/>
    <property type="molecule type" value="Genomic_DNA"/>
</dbReference>
<dbReference type="Pfam" id="PF07228">
    <property type="entry name" value="SpoIIE"/>
    <property type="match status" value="1"/>
</dbReference>
<feature type="domain" description="Response regulatory" evidence="3">
    <location>
        <begin position="30"/>
        <end position="147"/>
    </location>
</feature>
<dbReference type="SMART" id="SM00331">
    <property type="entry name" value="PP2C_SIG"/>
    <property type="match status" value="1"/>
</dbReference>
<dbReference type="PANTHER" id="PTHR43156">
    <property type="entry name" value="STAGE II SPORULATION PROTEIN E-RELATED"/>
    <property type="match status" value="1"/>
</dbReference>
<dbReference type="GO" id="GO:0000160">
    <property type="term" value="P:phosphorelay signal transduction system"/>
    <property type="evidence" value="ECO:0007669"/>
    <property type="project" value="InterPro"/>
</dbReference>
<dbReference type="SMART" id="SM00448">
    <property type="entry name" value="REC"/>
    <property type="match status" value="1"/>
</dbReference>
<dbReference type="Pfam" id="PF00072">
    <property type="entry name" value="Response_reg"/>
    <property type="match status" value="1"/>
</dbReference>
<dbReference type="InterPro" id="IPR001789">
    <property type="entry name" value="Sig_transdc_resp-reg_receiver"/>
</dbReference>
<dbReference type="InterPro" id="IPR052016">
    <property type="entry name" value="Bact_Sigma-Reg"/>
</dbReference>
<evidence type="ECO:0000256" key="2">
    <source>
        <dbReference type="PROSITE-ProRule" id="PRU00169"/>
    </source>
</evidence>
<evidence type="ECO:0000256" key="1">
    <source>
        <dbReference type="ARBA" id="ARBA00022801"/>
    </source>
</evidence>
<sequence length="413" mass="44550">MARRTRLSIVPSGTLGYSAAAPSPDENAAHVLVIDDNLTNRLILKSYLAAQGFERIELACDGAEALDLIQRRRPDVIVTDLMMPNVDGYEFIRRLRADPATAAIPVIVQTGLSGADDRARVLSAGASDLIIKPINPIELTGRVRLHIERKRLIESLVEAQRRMDEELIEARKMQVSLLPQEHELEALTEAHPIDIAGFYQASVGLGGDIWGVFAWPGGRVGIYTCDFAGHGVRAALNTFRLHAYLKSSSAAVEDPATSLARLNALLCDVLPVGQFATMFLAVIDFAAERVSYAAAASPPVPLRPRHGEPFELLDGSGLPLGITRDATYETRSAPFGPGAALALYSDALVETPLPPCSVFTPETYRDFLNSLAPDASAAVLRRATIGALFFGSPEKPADDLTLVVVRHERSTAP</sequence>
<dbReference type="RefSeq" id="WP_407049768.1">
    <property type="nucleotide sequence ID" value="NZ_CP158568.1"/>
</dbReference>
<dbReference type="AlphaFoldDB" id="A0AAU7XB72"/>
<dbReference type="Gene3D" id="3.60.40.10">
    <property type="entry name" value="PPM-type phosphatase domain"/>
    <property type="match status" value="1"/>
</dbReference>
<dbReference type="SUPFAM" id="SSF52172">
    <property type="entry name" value="CheY-like"/>
    <property type="match status" value="1"/>
</dbReference>
<dbReference type="PROSITE" id="PS50110">
    <property type="entry name" value="RESPONSE_REGULATORY"/>
    <property type="match status" value="1"/>
</dbReference>
<keyword evidence="2" id="KW-0597">Phosphoprotein</keyword>
<dbReference type="InterPro" id="IPR011006">
    <property type="entry name" value="CheY-like_superfamily"/>
</dbReference>
<proteinExistence type="predicted"/>
<gene>
    <name evidence="4" type="ORF">ABS361_22235</name>
</gene>
<protein>
    <submittedName>
        <fullName evidence="4">SpoIIE family protein phosphatase</fullName>
    </submittedName>
</protein>
<dbReference type="InterPro" id="IPR001932">
    <property type="entry name" value="PPM-type_phosphatase-like_dom"/>
</dbReference>
<keyword evidence="1" id="KW-0378">Hydrolase</keyword>
<feature type="modified residue" description="4-aspartylphosphate" evidence="2">
    <location>
        <position position="80"/>
    </location>
</feature>
<organism evidence="4">
    <name type="scientific">Methyloraptor flagellatus</name>
    <dbReference type="NCBI Taxonomy" id="3162530"/>
    <lineage>
        <taxon>Bacteria</taxon>
        <taxon>Pseudomonadati</taxon>
        <taxon>Pseudomonadota</taxon>
        <taxon>Alphaproteobacteria</taxon>
        <taxon>Hyphomicrobiales</taxon>
        <taxon>Ancalomicrobiaceae</taxon>
        <taxon>Methyloraptor</taxon>
    </lineage>
</organism>
<dbReference type="PANTHER" id="PTHR43156:SF2">
    <property type="entry name" value="STAGE II SPORULATION PROTEIN E"/>
    <property type="match status" value="1"/>
</dbReference>
<dbReference type="InterPro" id="IPR036457">
    <property type="entry name" value="PPM-type-like_dom_sf"/>
</dbReference>
<accession>A0AAU7XB72</accession>
<name>A0AAU7XB72_9HYPH</name>
<dbReference type="GO" id="GO:0016791">
    <property type="term" value="F:phosphatase activity"/>
    <property type="evidence" value="ECO:0007669"/>
    <property type="project" value="TreeGrafter"/>
</dbReference>
<dbReference type="Gene3D" id="3.40.50.2300">
    <property type="match status" value="1"/>
</dbReference>
<evidence type="ECO:0000259" key="3">
    <source>
        <dbReference type="PROSITE" id="PS50110"/>
    </source>
</evidence>
<dbReference type="KEGG" id="mflg:ABS361_22235"/>
<reference evidence="4" key="1">
    <citation type="submission" date="2024-06" db="EMBL/GenBank/DDBJ databases">
        <title>Methylostella associata gen. nov., sp. nov., a novel Ancalomicrobiaceae-affiliated facultatively methylotrophic bacteria that feed on methanotrophs of the genus Methylococcus.</title>
        <authorList>
            <person name="Saltykova V."/>
            <person name="Danilova O.V."/>
            <person name="Oshkin I.Y."/>
            <person name="Belova S.E."/>
            <person name="Pimenov N.V."/>
            <person name="Dedysh S.N."/>
        </authorList>
    </citation>
    <scope>NUCLEOTIDE SEQUENCE</scope>
    <source>
        <strain evidence="4">S20</strain>
    </source>
</reference>